<organism evidence="1">
    <name type="scientific">marine metagenome</name>
    <dbReference type="NCBI Taxonomy" id="408172"/>
    <lineage>
        <taxon>unclassified sequences</taxon>
        <taxon>metagenomes</taxon>
        <taxon>ecological metagenomes</taxon>
    </lineage>
</organism>
<gene>
    <name evidence="1" type="ORF">METZ01_LOCUS163232</name>
</gene>
<evidence type="ECO:0000313" key="1">
    <source>
        <dbReference type="EMBL" id="SVB10378.1"/>
    </source>
</evidence>
<protein>
    <submittedName>
        <fullName evidence="1">Uncharacterized protein</fullName>
    </submittedName>
</protein>
<sequence>MISLKRLGILYPPTCVGLGYGLHLLCLEAFLGSVESTALRSKASRHRLSALDKVPDLPGTSAYGLEPGYPSPGRPILLRPSITRTCKYRNMNRFSIDYAFRPRLRCRLTPG</sequence>
<accession>A0A382B9D8</accession>
<name>A0A382B9D8_9ZZZZ</name>
<dbReference type="EMBL" id="UINC01028781">
    <property type="protein sequence ID" value="SVB10378.1"/>
    <property type="molecule type" value="Genomic_DNA"/>
</dbReference>
<dbReference type="AlphaFoldDB" id="A0A382B9D8"/>
<reference evidence="1" key="1">
    <citation type="submission" date="2018-05" db="EMBL/GenBank/DDBJ databases">
        <authorList>
            <person name="Lanie J.A."/>
            <person name="Ng W.-L."/>
            <person name="Kazmierczak K.M."/>
            <person name="Andrzejewski T.M."/>
            <person name="Davidsen T.M."/>
            <person name="Wayne K.J."/>
            <person name="Tettelin H."/>
            <person name="Glass J.I."/>
            <person name="Rusch D."/>
            <person name="Podicherti R."/>
            <person name="Tsui H.-C.T."/>
            <person name="Winkler M.E."/>
        </authorList>
    </citation>
    <scope>NUCLEOTIDE SEQUENCE</scope>
</reference>
<proteinExistence type="predicted"/>